<keyword evidence="8" id="KW-0460">Magnesium</keyword>
<dbReference type="NCBIfam" id="TIGR00757">
    <property type="entry name" value="RNaseEG"/>
    <property type="match status" value="1"/>
</dbReference>
<keyword evidence="5" id="KW-0479">Metal-binding</keyword>
<dbReference type="InterPro" id="IPR012340">
    <property type="entry name" value="NA-bd_OB-fold"/>
</dbReference>
<feature type="domain" description="S1 motif" evidence="11">
    <location>
        <begin position="38"/>
        <end position="116"/>
    </location>
</feature>
<dbReference type="InterPro" id="IPR019307">
    <property type="entry name" value="RNA-bd_AU-1/RNase_E/G"/>
</dbReference>
<dbReference type="EMBL" id="JACXIZ010000011">
    <property type="protein sequence ID" value="MBD2844609.1"/>
    <property type="molecule type" value="Genomic_DNA"/>
</dbReference>
<gene>
    <name evidence="12" type="ORF">IDH44_05360</name>
</gene>
<dbReference type="PANTHER" id="PTHR30001:SF1">
    <property type="entry name" value="RIBONUCLEASE E_G-LIKE PROTEIN, CHLOROPLASTIC"/>
    <property type="match status" value="1"/>
</dbReference>
<evidence type="ECO:0000256" key="3">
    <source>
        <dbReference type="ARBA" id="ARBA00022519"/>
    </source>
</evidence>
<organism evidence="12 13">
    <name type="scientific">Paenibacillus sabuli</name>
    <dbReference type="NCBI Taxonomy" id="2772509"/>
    <lineage>
        <taxon>Bacteria</taxon>
        <taxon>Bacillati</taxon>
        <taxon>Bacillota</taxon>
        <taxon>Bacilli</taxon>
        <taxon>Bacillales</taxon>
        <taxon>Paenibacillaceae</taxon>
        <taxon>Paenibacillus</taxon>
    </lineage>
</organism>
<dbReference type="Gene3D" id="2.40.50.140">
    <property type="entry name" value="Nucleic acid-binding proteins"/>
    <property type="match status" value="1"/>
</dbReference>
<evidence type="ECO:0000256" key="4">
    <source>
        <dbReference type="ARBA" id="ARBA00022722"/>
    </source>
</evidence>
<dbReference type="InterPro" id="IPR003029">
    <property type="entry name" value="S1_domain"/>
</dbReference>
<dbReference type="GO" id="GO:0016787">
    <property type="term" value="F:hydrolase activity"/>
    <property type="evidence" value="ECO:0007669"/>
    <property type="project" value="UniProtKB-KW"/>
</dbReference>
<evidence type="ECO:0000259" key="11">
    <source>
        <dbReference type="PROSITE" id="PS50126"/>
    </source>
</evidence>
<dbReference type="CDD" id="cd04453">
    <property type="entry name" value="S1_RNase_E"/>
    <property type="match status" value="1"/>
</dbReference>
<keyword evidence="13" id="KW-1185">Reference proteome</keyword>
<dbReference type="PROSITE" id="PS50126">
    <property type="entry name" value="S1"/>
    <property type="match status" value="1"/>
</dbReference>
<dbReference type="GO" id="GO:0005737">
    <property type="term" value="C:cytoplasm"/>
    <property type="evidence" value="ECO:0007669"/>
    <property type="project" value="TreeGrafter"/>
</dbReference>
<keyword evidence="3" id="KW-0997">Cell inner membrane</keyword>
<evidence type="ECO:0000256" key="2">
    <source>
        <dbReference type="ARBA" id="ARBA00022475"/>
    </source>
</evidence>
<dbReference type="PANTHER" id="PTHR30001">
    <property type="entry name" value="RIBONUCLEASE"/>
    <property type="match status" value="1"/>
</dbReference>
<evidence type="ECO:0000313" key="13">
    <source>
        <dbReference type="Proteomes" id="UP000621560"/>
    </source>
</evidence>
<protein>
    <submittedName>
        <fullName evidence="12">Rne/Rng family ribonuclease</fullName>
    </submittedName>
</protein>
<sequence>MRQILLHHQEHMTQAAVLDGGELIEFYVERGAGRQWVGNIYLGRVVNVLPGMQAAFVDIGEGKNAFLHVDDVLPANPERRQGKKPSIATLLRSGEPLLVQVMKEPLGSKGARVTTHFSLPGRYLVYMPHAGYIGISKKIEPEEARARLRALGEQLCQGEEGFILRTAAAAAEHRALERDVAALRELWARIRESAREGTAPCEIHCEAGLPQRMIRDMLTMRSDELWTDEPGRFEEAVRMVRELAPGLEASVRLHAAADGHSLFERFGIHAQLETAFAKRVRLPSGGLLVLEQTEALTVIDVNTGRFIGGHDLEDTVYRTNLEAAVVIARLLRLRDIGGIVIVDFIDMTQEAHRERVRLELEERTRTDRAKCHVVGWTRLGLLELTRKKVRASGMTQLPDCCPACDGTGRVAESAAHRAALDKSGDAPGASSFIS</sequence>
<evidence type="ECO:0000256" key="9">
    <source>
        <dbReference type="ARBA" id="ARBA00022884"/>
    </source>
</evidence>
<dbReference type="GO" id="GO:0006364">
    <property type="term" value="P:rRNA processing"/>
    <property type="evidence" value="ECO:0007669"/>
    <property type="project" value="TreeGrafter"/>
</dbReference>
<evidence type="ECO:0000256" key="8">
    <source>
        <dbReference type="ARBA" id="ARBA00022842"/>
    </source>
</evidence>
<dbReference type="RefSeq" id="WP_190915423.1">
    <property type="nucleotide sequence ID" value="NZ_JACXIZ010000011.1"/>
</dbReference>
<dbReference type="Pfam" id="PF10150">
    <property type="entry name" value="RNase_E_G"/>
    <property type="match status" value="1"/>
</dbReference>
<name>A0A927BSA1_9BACL</name>
<dbReference type="GO" id="GO:0004519">
    <property type="term" value="F:endonuclease activity"/>
    <property type="evidence" value="ECO:0007669"/>
    <property type="project" value="UniProtKB-KW"/>
</dbReference>
<evidence type="ECO:0000256" key="5">
    <source>
        <dbReference type="ARBA" id="ARBA00022723"/>
    </source>
</evidence>
<reference evidence="12" key="1">
    <citation type="submission" date="2020-09" db="EMBL/GenBank/DDBJ databases">
        <title>A novel bacterium of genus Paenibacillus, isolated from South China Sea.</title>
        <authorList>
            <person name="Huang H."/>
            <person name="Mo K."/>
            <person name="Hu Y."/>
        </authorList>
    </citation>
    <scope>NUCLEOTIDE SEQUENCE</scope>
    <source>
        <strain evidence="12">IB182496</strain>
    </source>
</reference>
<comment type="caution">
    <text evidence="12">The sequence shown here is derived from an EMBL/GenBank/DDBJ whole genome shotgun (WGS) entry which is preliminary data.</text>
</comment>
<evidence type="ECO:0000256" key="6">
    <source>
        <dbReference type="ARBA" id="ARBA00022759"/>
    </source>
</evidence>
<proteinExistence type="predicted"/>
<keyword evidence="6" id="KW-0255">Endonuclease</keyword>
<keyword evidence="7" id="KW-0378">Hydrolase</keyword>
<evidence type="ECO:0000256" key="7">
    <source>
        <dbReference type="ARBA" id="ARBA00022801"/>
    </source>
</evidence>
<dbReference type="SMART" id="SM00316">
    <property type="entry name" value="S1"/>
    <property type="match status" value="1"/>
</dbReference>
<dbReference type="AlphaFoldDB" id="A0A927BSA1"/>
<evidence type="ECO:0000313" key="12">
    <source>
        <dbReference type="EMBL" id="MBD2844609.1"/>
    </source>
</evidence>
<keyword evidence="9" id="KW-0694">RNA-binding</keyword>
<dbReference type="GO" id="GO:0004540">
    <property type="term" value="F:RNA nuclease activity"/>
    <property type="evidence" value="ECO:0007669"/>
    <property type="project" value="InterPro"/>
</dbReference>
<keyword evidence="10" id="KW-0472">Membrane</keyword>
<dbReference type="SUPFAM" id="SSF50249">
    <property type="entry name" value="Nucleic acid-binding proteins"/>
    <property type="match status" value="1"/>
</dbReference>
<comment type="cofactor">
    <cofactor evidence="1">
        <name>Mg(2+)</name>
        <dbReference type="ChEBI" id="CHEBI:18420"/>
    </cofactor>
</comment>
<keyword evidence="4" id="KW-0540">Nuclease</keyword>
<accession>A0A927BSA1</accession>
<dbReference type="GO" id="GO:0046872">
    <property type="term" value="F:metal ion binding"/>
    <property type="evidence" value="ECO:0007669"/>
    <property type="project" value="UniProtKB-KW"/>
</dbReference>
<dbReference type="GO" id="GO:0003723">
    <property type="term" value="F:RNA binding"/>
    <property type="evidence" value="ECO:0007669"/>
    <property type="project" value="UniProtKB-KW"/>
</dbReference>
<keyword evidence="2" id="KW-1003">Cell membrane</keyword>
<dbReference type="InterPro" id="IPR004659">
    <property type="entry name" value="RNase_E/G"/>
</dbReference>
<evidence type="ECO:0000256" key="1">
    <source>
        <dbReference type="ARBA" id="ARBA00001946"/>
    </source>
</evidence>
<evidence type="ECO:0000256" key="10">
    <source>
        <dbReference type="ARBA" id="ARBA00023136"/>
    </source>
</evidence>
<dbReference type="Proteomes" id="UP000621560">
    <property type="component" value="Unassembled WGS sequence"/>
</dbReference>